<evidence type="ECO:0000313" key="2">
    <source>
        <dbReference type="Proteomes" id="UP000242547"/>
    </source>
</evidence>
<accession>A0A2T4KHM7</accession>
<dbReference type="EMBL" id="PYZL01000031">
    <property type="protein sequence ID" value="PTE73418.1"/>
    <property type="molecule type" value="Genomic_DNA"/>
</dbReference>
<dbReference type="Gene3D" id="3.10.129.10">
    <property type="entry name" value="Hotdog Thioesterase"/>
    <property type="match status" value="1"/>
</dbReference>
<dbReference type="AlphaFoldDB" id="A0A2T4KHM7"/>
<dbReference type="SUPFAM" id="SSF54637">
    <property type="entry name" value="Thioesterase/thiol ester dehydrase-isomerase"/>
    <property type="match status" value="1"/>
</dbReference>
<comment type="caution">
    <text evidence="1">The sequence shown here is derived from an EMBL/GenBank/DDBJ whole genome shotgun (WGS) entry which is preliminary data.</text>
</comment>
<dbReference type="RefSeq" id="WP_107506004.1">
    <property type="nucleotide sequence ID" value="NZ_PYZL01000031.1"/>
</dbReference>
<proteinExistence type="predicted"/>
<sequence length="159" mass="18930">MNHVFTINKRVEASQIDHNHHMHDAKYNDVFSEAISDFNYNYGLSLEERERYNYTTFSLEEHTTYLSELSLNTPYRIEVRIYDYDEKRVHFFLMLYKDNDILAATNEVMMMGIDTGSRRAAPFPKKYKEQIESYYKAQGDVEWPKQLGHQIGIPTKENK</sequence>
<protein>
    <submittedName>
        <fullName evidence="1">3-hydroxyacyl-CoA dehydrogenase</fullName>
    </submittedName>
</protein>
<dbReference type="Pfam" id="PF13279">
    <property type="entry name" value="4HBT_2"/>
    <property type="match status" value="1"/>
</dbReference>
<evidence type="ECO:0000313" key="1">
    <source>
        <dbReference type="EMBL" id="PTE73418.1"/>
    </source>
</evidence>
<dbReference type="InterPro" id="IPR029069">
    <property type="entry name" value="HotDog_dom_sf"/>
</dbReference>
<gene>
    <name evidence="1" type="ORF">BUY44_05900</name>
</gene>
<reference evidence="1 2" key="1">
    <citation type="journal article" date="2016" name="Front. Microbiol.">
        <title>Comprehensive Phylogenetic Analysis of Bovine Non-aureus Staphylococci Species Based on Whole-Genome Sequencing.</title>
        <authorList>
            <person name="Naushad S."/>
            <person name="Barkema H.W."/>
            <person name="Luby C."/>
            <person name="Condas L.A."/>
            <person name="Nobrega D.B."/>
            <person name="Carson D.A."/>
            <person name="De Buck J."/>
        </authorList>
    </citation>
    <scope>NUCLEOTIDE SEQUENCE [LARGE SCALE GENOMIC DNA]</scope>
    <source>
        <strain evidence="1 2">SNUC 761</strain>
    </source>
</reference>
<dbReference type="CDD" id="cd00586">
    <property type="entry name" value="4HBT"/>
    <property type="match status" value="1"/>
</dbReference>
<organism evidence="1 2">
    <name type="scientific">Staphylococcus devriesei</name>
    <dbReference type="NCBI Taxonomy" id="586733"/>
    <lineage>
        <taxon>Bacteria</taxon>
        <taxon>Bacillati</taxon>
        <taxon>Bacillota</taxon>
        <taxon>Bacilli</taxon>
        <taxon>Bacillales</taxon>
        <taxon>Staphylococcaceae</taxon>
        <taxon>Staphylococcus</taxon>
    </lineage>
</organism>
<dbReference type="Proteomes" id="UP000242547">
    <property type="component" value="Unassembled WGS sequence"/>
</dbReference>
<name>A0A2T4KHM7_9STAP</name>